<dbReference type="Proteomes" id="UP000693942">
    <property type="component" value="Unassembled WGS sequence"/>
</dbReference>
<accession>A0A8J5PXE5</accession>
<evidence type="ECO:0000313" key="4">
    <source>
        <dbReference type="Proteomes" id="UP000693942"/>
    </source>
</evidence>
<feature type="region of interest" description="Disordered" evidence="1">
    <location>
        <begin position="309"/>
        <end position="334"/>
    </location>
</feature>
<proteinExistence type="predicted"/>
<sequence>MDCSLAMFRTFLLSSLFSTFDYNHQLTVPNIQIKIFDLDTYYANTPTHQHTNTHTTIRDRYLLSAPCGHSKHEETWICKRAKSFSGILKKLILRKKCEPVSVIAIVIDWCPACKVAFERIVDTIGAHPVTYNNFWDPRLMDRYWSIKSGNQRVREVDPKEIGPVAFKSYDKIPYHKVRTGPNTAKRKEDSWELRALQAEVRRLKPVCVWIEDYEHEPVETLEDQLNLCKVSLVETKEKAYNHGLVQSESFQYNAHSVGRSLDFSLARTHTQSHTQSTNAQGNCATREPIMEDMSVPVLHISRFILATIKPPTRQNNKKRNTSQHKNDKTQTYSDKHDSSAIALSLAFCDIDPIITVKTNHMFLIIFKGS</sequence>
<dbReference type="AlphaFoldDB" id="A0A8J5PXE5"/>
<organism evidence="3 4">
    <name type="scientific">Fusarium oxysporum f. sp. raphani</name>
    <dbReference type="NCBI Taxonomy" id="96318"/>
    <lineage>
        <taxon>Eukaryota</taxon>
        <taxon>Fungi</taxon>
        <taxon>Dikarya</taxon>
        <taxon>Ascomycota</taxon>
        <taxon>Pezizomycotina</taxon>
        <taxon>Sordariomycetes</taxon>
        <taxon>Hypocreomycetidae</taxon>
        <taxon>Hypocreales</taxon>
        <taxon>Nectriaceae</taxon>
        <taxon>Fusarium</taxon>
        <taxon>Fusarium oxysporum species complex</taxon>
    </lineage>
</organism>
<feature type="compositionally biased region" description="Basic and acidic residues" evidence="1">
    <location>
        <begin position="324"/>
        <end position="334"/>
    </location>
</feature>
<gene>
    <name evidence="3" type="ORF">Forpi1262_v008809</name>
</gene>
<feature type="chain" id="PRO_5035290453" evidence="2">
    <location>
        <begin position="18"/>
        <end position="369"/>
    </location>
</feature>
<name>A0A8J5PXE5_FUSOX</name>
<evidence type="ECO:0000313" key="3">
    <source>
        <dbReference type="EMBL" id="KAG7429692.1"/>
    </source>
</evidence>
<evidence type="ECO:0000256" key="1">
    <source>
        <dbReference type="SAM" id="MobiDB-lite"/>
    </source>
</evidence>
<evidence type="ECO:0000256" key="2">
    <source>
        <dbReference type="SAM" id="SignalP"/>
    </source>
</evidence>
<comment type="caution">
    <text evidence="3">The sequence shown here is derived from an EMBL/GenBank/DDBJ whole genome shotgun (WGS) entry which is preliminary data.</text>
</comment>
<reference evidence="3" key="1">
    <citation type="submission" date="2021-04" db="EMBL/GenBank/DDBJ databases">
        <title>First draft genome resource for Brassicaceae pathogens Fusarium oxysporum f. sp. raphani and Fusarium oxysporum f. sp. rapae.</title>
        <authorList>
            <person name="Asai S."/>
        </authorList>
    </citation>
    <scope>NUCLEOTIDE SEQUENCE</scope>
    <source>
        <strain evidence="3">Tf1262</strain>
    </source>
</reference>
<dbReference type="EMBL" id="JAELUR010000006">
    <property type="protein sequence ID" value="KAG7429692.1"/>
    <property type="molecule type" value="Genomic_DNA"/>
</dbReference>
<keyword evidence="2" id="KW-0732">Signal</keyword>
<feature type="signal peptide" evidence="2">
    <location>
        <begin position="1"/>
        <end position="17"/>
    </location>
</feature>
<protein>
    <submittedName>
        <fullName evidence="3">Uncharacterized protein</fullName>
    </submittedName>
</protein>